<comment type="caution">
    <text evidence="1">The sequence shown here is derived from an EMBL/GenBank/DDBJ whole genome shotgun (WGS) entry which is preliminary data.</text>
</comment>
<reference evidence="1" key="1">
    <citation type="submission" date="2020-05" db="EMBL/GenBank/DDBJ databases">
        <authorList>
            <consortium name="Genoscope - CEA"/>
            <person name="William W."/>
        </authorList>
    </citation>
    <scope>NUCLEOTIDE SEQUENCE [LARGE SCALE GENOMIC DNA]</scope>
    <source>
        <strain evidence="1">PCC 7821</strain>
    </source>
</reference>
<evidence type="ECO:0000313" key="1">
    <source>
        <dbReference type="EMBL" id="CAC5341584.1"/>
    </source>
</evidence>
<evidence type="ECO:0008006" key="3">
    <source>
        <dbReference type="Google" id="ProtNLM"/>
    </source>
</evidence>
<gene>
    <name evidence="1" type="ORF">PLAN_130130</name>
</gene>
<accession>A0A6J7ZHU8</accession>
<dbReference type="RefSeq" id="WP_026797266.1">
    <property type="nucleotide sequence ID" value="NZ_LR812491.1"/>
</dbReference>
<dbReference type="EMBL" id="CZCZ02000008">
    <property type="protein sequence ID" value="CAC5341584.1"/>
    <property type="molecule type" value="Genomic_DNA"/>
</dbReference>
<name>A0A6J7ZHU8_PLARU</name>
<evidence type="ECO:0000313" key="2">
    <source>
        <dbReference type="Proteomes" id="UP000196521"/>
    </source>
</evidence>
<sequence length="171" mass="18000">MAFGDFRRYLIGKGLAIADWCLNNFEKCKICASDRKCQRLLDPTELSGKIRDVVDPPTQPSPSSGSAPVVTSFTCNGGKTCTVGWGSTAPLMFTYEDKDGNASSWEVSGYTTGTPVDKETISPPNGSGTINSKVKCVGSGSGGPKDYSNSVTVTDVTGLKSNSLSVTVKCH</sequence>
<organism evidence="1 2">
    <name type="scientific">Planktothrix rubescens CCAP 1459/22</name>
    <dbReference type="NCBI Taxonomy" id="329571"/>
    <lineage>
        <taxon>Bacteria</taxon>
        <taxon>Bacillati</taxon>
        <taxon>Cyanobacteriota</taxon>
        <taxon>Cyanophyceae</taxon>
        <taxon>Oscillatoriophycideae</taxon>
        <taxon>Oscillatoriales</taxon>
        <taxon>Microcoleaceae</taxon>
        <taxon>Planktothrix</taxon>
    </lineage>
</organism>
<dbReference type="AlphaFoldDB" id="A0A6J7ZHU8"/>
<protein>
    <recommendedName>
        <fullName evidence="3">Ig-like domain-containing protein</fullName>
    </recommendedName>
</protein>
<proteinExistence type="predicted"/>
<dbReference type="Proteomes" id="UP000196521">
    <property type="component" value="Unassembled WGS sequence"/>
</dbReference>
<keyword evidence="2" id="KW-1185">Reference proteome</keyword>